<evidence type="ECO:0000256" key="2">
    <source>
        <dbReference type="ARBA" id="ARBA00023110"/>
    </source>
</evidence>
<dbReference type="PANTHER" id="PTHR45625:SF4">
    <property type="entry name" value="PEPTIDYLPROLYL ISOMERASE DOMAIN AND WD REPEAT-CONTAINING PROTEIN 1"/>
    <property type="match status" value="1"/>
</dbReference>
<feature type="chain" id="PRO_5044992070" description="Peptidyl-prolyl cis-trans isomerase" evidence="4">
    <location>
        <begin position="22"/>
        <end position="236"/>
    </location>
</feature>
<dbReference type="SUPFAM" id="SSF50891">
    <property type="entry name" value="Cyclophilin-like"/>
    <property type="match status" value="1"/>
</dbReference>
<comment type="similarity">
    <text evidence="1 4">Belongs to the cyclophilin-type PPIase family.</text>
</comment>
<proteinExistence type="inferred from homology"/>
<feature type="region of interest" description="Disordered" evidence="5">
    <location>
        <begin position="203"/>
        <end position="236"/>
    </location>
</feature>
<evidence type="ECO:0000256" key="4">
    <source>
        <dbReference type="RuleBase" id="RU363019"/>
    </source>
</evidence>
<dbReference type="GO" id="GO:0016853">
    <property type="term" value="F:isomerase activity"/>
    <property type="evidence" value="ECO:0007669"/>
    <property type="project" value="UniProtKB-KW"/>
</dbReference>
<dbReference type="Pfam" id="PF00160">
    <property type="entry name" value="Pro_isomerase"/>
    <property type="match status" value="1"/>
</dbReference>
<dbReference type="PROSITE" id="PS50072">
    <property type="entry name" value="CSA_PPIASE_2"/>
    <property type="match status" value="1"/>
</dbReference>
<keyword evidence="2 4" id="KW-0697">Rotamase</keyword>
<dbReference type="InterPro" id="IPR020892">
    <property type="entry name" value="Cyclophilin-type_PPIase_CS"/>
</dbReference>
<evidence type="ECO:0000313" key="7">
    <source>
        <dbReference type="EMBL" id="USI72923.1"/>
    </source>
</evidence>
<dbReference type="EMBL" id="CP084930">
    <property type="protein sequence ID" value="USI72923.1"/>
    <property type="molecule type" value="Genomic_DNA"/>
</dbReference>
<dbReference type="Gene3D" id="2.40.100.10">
    <property type="entry name" value="Cyclophilin-like"/>
    <property type="match status" value="1"/>
</dbReference>
<reference evidence="7" key="1">
    <citation type="journal article" date="2022" name="Toxins">
        <title>Genomic Analysis of Sphingopyxis sp. USTB-05 for Biodegrading Cyanobacterial Hepatotoxins.</title>
        <authorList>
            <person name="Liu C."/>
            <person name="Xu Q."/>
            <person name="Zhao Z."/>
            <person name="Zhang H."/>
            <person name="Liu X."/>
            <person name="Yin C."/>
            <person name="Liu Y."/>
            <person name="Yan H."/>
        </authorList>
    </citation>
    <scope>NUCLEOTIDE SEQUENCE</scope>
    <source>
        <strain evidence="7">NBD5</strain>
    </source>
</reference>
<dbReference type="EC" id="5.2.1.8" evidence="4"/>
<dbReference type="PRINTS" id="PR00153">
    <property type="entry name" value="CSAPPISMRASE"/>
</dbReference>
<name>A0ABY4X7K9_9SPHN</name>
<comment type="function">
    <text evidence="4">PPIases accelerate the folding of proteins. It catalyzes the cis-trans isomerization of proline imidic peptide bonds in oligopeptides.</text>
</comment>
<dbReference type="PANTHER" id="PTHR45625">
    <property type="entry name" value="PEPTIDYL-PROLYL CIS-TRANS ISOMERASE-RELATED"/>
    <property type="match status" value="1"/>
</dbReference>
<accession>A0ABY4X7K9</accession>
<dbReference type="PROSITE" id="PS00170">
    <property type="entry name" value="CSA_PPIASE_1"/>
    <property type="match status" value="1"/>
</dbReference>
<protein>
    <recommendedName>
        <fullName evidence="4">Peptidyl-prolyl cis-trans isomerase</fullName>
        <shortName evidence="4">PPIase</shortName>
        <ecNumber evidence="4">5.2.1.8</ecNumber>
    </recommendedName>
</protein>
<feature type="signal peptide" evidence="4">
    <location>
        <begin position="1"/>
        <end position="21"/>
    </location>
</feature>
<evidence type="ECO:0000259" key="6">
    <source>
        <dbReference type="PROSITE" id="PS50072"/>
    </source>
</evidence>
<comment type="catalytic activity">
    <reaction evidence="4">
        <text>[protein]-peptidylproline (omega=180) = [protein]-peptidylproline (omega=0)</text>
        <dbReference type="Rhea" id="RHEA:16237"/>
        <dbReference type="Rhea" id="RHEA-COMP:10747"/>
        <dbReference type="Rhea" id="RHEA-COMP:10748"/>
        <dbReference type="ChEBI" id="CHEBI:83833"/>
        <dbReference type="ChEBI" id="CHEBI:83834"/>
        <dbReference type="EC" id="5.2.1.8"/>
    </reaction>
</comment>
<dbReference type="Proteomes" id="UP001056937">
    <property type="component" value="Chromosome 1"/>
</dbReference>
<dbReference type="CDD" id="cd00317">
    <property type="entry name" value="cyclophilin"/>
    <property type="match status" value="1"/>
</dbReference>
<keyword evidence="8" id="KW-1185">Reference proteome</keyword>
<dbReference type="InterPro" id="IPR002130">
    <property type="entry name" value="Cyclophilin-type_PPIase_dom"/>
</dbReference>
<keyword evidence="4" id="KW-0732">Signal</keyword>
<gene>
    <name evidence="7" type="ORF">LHA26_00095</name>
</gene>
<dbReference type="InterPro" id="IPR044666">
    <property type="entry name" value="Cyclophilin_A-like"/>
</dbReference>
<evidence type="ECO:0000256" key="1">
    <source>
        <dbReference type="ARBA" id="ARBA00007365"/>
    </source>
</evidence>
<sequence>MIRSALLTFAACLAVASPALAKKTTKIQAAGTASRVEDFLPPKLTPDNEWNLDLSDGGRVVIQLRPDMAPKMVERIKTLTAQGFYNGLMFHRVIEGFMAQGGDPKGTGEGGSTLPDVPAEFNDLPHVRGAVAAARAADENSANSQFYIMFMPNLKLDRHYTVFGRVVSGMAYVDAIQRGEPPATPTRIVRASIGDVPPLTAAQLAPPPPVQAPAALPSGPITPTPVTPVTPTRRRH</sequence>
<evidence type="ECO:0000256" key="3">
    <source>
        <dbReference type="ARBA" id="ARBA00023235"/>
    </source>
</evidence>
<evidence type="ECO:0000313" key="8">
    <source>
        <dbReference type="Proteomes" id="UP001056937"/>
    </source>
</evidence>
<evidence type="ECO:0000256" key="5">
    <source>
        <dbReference type="SAM" id="MobiDB-lite"/>
    </source>
</evidence>
<dbReference type="InterPro" id="IPR029000">
    <property type="entry name" value="Cyclophilin-like_dom_sf"/>
</dbReference>
<dbReference type="RefSeq" id="WP_252166734.1">
    <property type="nucleotide sequence ID" value="NZ_CP084930.1"/>
</dbReference>
<feature type="domain" description="PPIase cyclophilin-type" evidence="6">
    <location>
        <begin position="58"/>
        <end position="197"/>
    </location>
</feature>
<organism evidence="7 8">
    <name type="scientific">Sphingomonas morindae</name>
    <dbReference type="NCBI Taxonomy" id="1541170"/>
    <lineage>
        <taxon>Bacteria</taxon>
        <taxon>Pseudomonadati</taxon>
        <taxon>Pseudomonadota</taxon>
        <taxon>Alphaproteobacteria</taxon>
        <taxon>Sphingomonadales</taxon>
        <taxon>Sphingomonadaceae</taxon>
        <taxon>Sphingomonas</taxon>
    </lineage>
</organism>
<keyword evidence="3 4" id="KW-0413">Isomerase</keyword>